<dbReference type="Proteomes" id="UP000251891">
    <property type="component" value="Unassembled WGS sequence"/>
</dbReference>
<keyword evidence="2" id="KW-1185">Reference proteome</keyword>
<dbReference type="EMBL" id="QLYX01000006">
    <property type="protein sequence ID" value="RAY14205.1"/>
    <property type="molecule type" value="Genomic_DNA"/>
</dbReference>
<gene>
    <name evidence="1" type="ORF">DPM19_14570</name>
</gene>
<organism evidence="1 2">
    <name type="scientific">Actinomadura craniellae</name>
    <dbReference type="NCBI Taxonomy" id="2231787"/>
    <lineage>
        <taxon>Bacteria</taxon>
        <taxon>Bacillati</taxon>
        <taxon>Actinomycetota</taxon>
        <taxon>Actinomycetes</taxon>
        <taxon>Streptosporangiales</taxon>
        <taxon>Thermomonosporaceae</taxon>
        <taxon>Actinomadura</taxon>
    </lineage>
</organism>
<accession>A0A365H527</accession>
<comment type="caution">
    <text evidence="1">The sequence shown here is derived from an EMBL/GenBank/DDBJ whole genome shotgun (WGS) entry which is preliminary data.</text>
</comment>
<proteinExistence type="predicted"/>
<reference evidence="1 2" key="1">
    <citation type="submission" date="2018-06" db="EMBL/GenBank/DDBJ databases">
        <title>Actinomadura craniellae sp. nov. isolated from marine sponge Craniella sp.</title>
        <authorList>
            <person name="Li L."/>
            <person name="Xu Q.H."/>
            <person name="Lin H.W."/>
            <person name="Lu Y.H."/>
        </authorList>
    </citation>
    <scope>NUCLEOTIDE SEQUENCE [LARGE SCALE GENOMIC DNA]</scope>
    <source>
        <strain evidence="1 2">LHW63021</strain>
    </source>
</reference>
<name>A0A365H527_9ACTN</name>
<evidence type="ECO:0000313" key="1">
    <source>
        <dbReference type="EMBL" id="RAY14205.1"/>
    </source>
</evidence>
<sequence>MIPDPDHDPNDGNPFSGTIYLCDAFPDGIPKDIHFDGFDHRLPYPGDHGIRFLFNEEREVVLRGYEREIPPEKRERDVTESARTWTQEITGLLRRRLAVVADLLDASALMAPVREDNSPAVWSFDDFVALGISTTGPRDLDLDDSEGFKEWKPLSAEELSDLIPDGVDLYIDQRGPLLPARDLHQANLPLLRAARALQANQAERNTLLEEIHRSAVYQLSSEEHVPSPIAQRVPIFSSLLALRIFAGDMPYIRIPGREAANALPSGHKLILDPGQPYAIEIN</sequence>
<dbReference type="AlphaFoldDB" id="A0A365H527"/>
<protein>
    <submittedName>
        <fullName evidence="1">Uncharacterized protein</fullName>
    </submittedName>
</protein>
<evidence type="ECO:0000313" key="2">
    <source>
        <dbReference type="Proteomes" id="UP000251891"/>
    </source>
</evidence>